<keyword evidence="1" id="KW-0472">Membrane</keyword>
<proteinExistence type="predicted"/>
<organism evidence="2 3">
    <name type="scientific">Candidatus Galacturonatibacter soehngenii</name>
    <dbReference type="NCBI Taxonomy" id="2307010"/>
    <lineage>
        <taxon>Bacteria</taxon>
        <taxon>Bacillati</taxon>
        <taxon>Bacillota</taxon>
        <taxon>Clostridia</taxon>
        <taxon>Lachnospirales</taxon>
        <taxon>Lachnospiraceae</taxon>
        <taxon>Candidatus Galacturonatibacter</taxon>
    </lineage>
</organism>
<sequence>MLFIFLFQSFYLLHLFFYSFFHLFFHCFFHFFLTLLPPRFHITRPRFRSSTAFDWNRVSITFFW</sequence>
<reference evidence="2 3" key="1">
    <citation type="submission" date="2019-09" db="EMBL/GenBank/DDBJ databases">
        <authorList>
            <person name="Valk L.C."/>
        </authorList>
    </citation>
    <scope>NUCLEOTIDE SEQUENCE [LARGE SCALE GENOMIC DNA]</scope>
    <source>
        <strain evidence="2">GalUA</strain>
    </source>
</reference>
<accession>A0A7V7QKW1</accession>
<keyword evidence="1" id="KW-0812">Transmembrane</keyword>
<keyword evidence="1" id="KW-1133">Transmembrane helix</keyword>
<dbReference type="EMBL" id="WAGX01000005">
    <property type="protein sequence ID" value="KAB1438482.1"/>
    <property type="molecule type" value="Genomic_DNA"/>
</dbReference>
<reference evidence="2 3" key="2">
    <citation type="submission" date="2020-02" db="EMBL/GenBank/DDBJ databases">
        <title>Candidatus Galacturonibacter soehngenii shows hetero-acetogenic catabolism of galacturonic acid but lacks a canonical carbon monoxide dehydrogenase/acetyl-CoA synthase complex.</title>
        <authorList>
            <person name="Diender M."/>
            <person name="Stouten G.R."/>
            <person name="Petersen J.F."/>
            <person name="Nielsen P.H."/>
            <person name="Dueholm M.S."/>
            <person name="Pronk J.T."/>
            <person name="Van Loosdrecht M.C.M."/>
        </authorList>
    </citation>
    <scope>NUCLEOTIDE SEQUENCE [LARGE SCALE GENOMIC DNA]</scope>
    <source>
        <strain evidence="2">GalUA</strain>
    </source>
</reference>
<name>A0A7V7QKW1_9FIRM</name>
<evidence type="ECO:0000256" key="1">
    <source>
        <dbReference type="SAM" id="Phobius"/>
    </source>
</evidence>
<protein>
    <submittedName>
        <fullName evidence="2">Uncharacterized protein</fullName>
    </submittedName>
</protein>
<evidence type="ECO:0000313" key="3">
    <source>
        <dbReference type="Proteomes" id="UP000461768"/>
    </source>
</evidence>
<feature type="transmembrane region" description="Helical" evidence="1">
    <location>
        <begin position="12"/>
        <end position="36"/>
    </location>
</feature>
<comment type="caution">
    <text evidence="2">The sequence shown here is derived from an EMBL/GenBank/DDBJ whole genome shotgun (WGS) entry which is preliminary data.</text>
</comment>
<dbReference type="AlphaFoldDB" id="A0A7V7QKW1"/>
<keyword evidence="3" id="KW-1185">Reference proteome</keyword>
<dbReference type="Proteomes" id="UP000461768">
    <property type="component" value="Unassembled WGS sequence"/>
</dbReference>
<evidence type="ECO:0000313" key="2">
    <source>
        <dbReference type="EMBL" id="KAB1438482.1"/>
    </source>
</evidence>
<gene>
    <name evidence="2" type="ORF">F7O84_13155</name>
</gene>